<dbReference type="GO" id="GO:0005886">
    <property type="term" value="C:plasma membrane"/>
    <property type="evidence" value="ECO:0007669"/>
    <property type="project" value="UniProtKB-SubCell"/>
</dbReference>
<keyword evidence="9" id="KW-1185">Reference proteome</keyword>
<feature type="domain" description="Major facilitator superfamily (MFS) profile" evidence="7">
    <location>
        <begin position="1"/>
        <end position="211"/>
    </location>
</feature>
<dbReference type="PANTHER" id="PTHR43702:SF3">
    <property type="entry name" value="PROTEIN TSGA"/>
    <property type="match status" value="1"/>
</dbReference>
<dbReference type="InterPro" id="IPR036259">
    <property type="entry name" value="MFS_trans_sf"/>
</dbReference>
<feature type="transmembrane region" description="Helical" evidence="6">
    <location>
        <begin position="47"/>
        <end position="67"/>
    </location>
</feature>
<dbReference type="GO" id="GO:0022857">
    <property type="term" value="F:transmembrane transporter activity"/>
    <property type="evidence" value="ECO:0007669"/>
    <property type="project" value="InterPro"/>
</dbReference>
<feature type="transmembrane region" description="Helical" evidence="6">
    <location>
        <begin position="307"/>
        <end position="325"/>
    </location>
</feature>
<evidence type="ECO:0000256" key="2">
    <source>
        <dbReference type="ARBA" id="ARBA00022475"/>
    </source>
</evidence>
<evidence type="ECO:0000259" key="7">
    <source>
        <dbReference type="PROSITE" id="PS50850"/>
    </source>
</evidence>
<dbReference type="Gene3D" id="1.20.1250.20">
    <property type="entry name" value="MFS general substrate transporter like domains"/>
    <property type="match status" value="2"/>
</dbReference>
<gene>
    <name evidence="8" type="ORF">SAMN05660493_01964</name>
</gene>
<sequence length="480" mass="51703">MTTQKTNWGQFVPLATVFFFWGFVAASNDILIPVFKEAFHLTQSQSQLVSVAFYVAYTVGSLIYMFISKSMKRDLINKIGYKNGLIVGLLISAFGTLLFYPAANTGSFILMISGLFIVGLGFSLQQIVANPLAIEVGPSETGAQRLTMAGGINNFGTTIGPLIVSFAIFGSASTANTTASIESVKIPYLILGGAFALVALLLKFSSLPQRTEVSTENTEDATPGEHRTSALKYPQLVLGMFAIFVYVGVEVSTASNLPAYMEKSLGFSTKDVAPYVSLYWASLMIGRWTGAVEAFDISGGFKKILRFLAPYLAFGVFLLVNAIAQHDLKPFYIYPFVILVMITADVLSKGNPARMLLIFSLAGILALVLGMTTDGMLSVYAFTSVGLFCSTLWPCIFALAVNGLGKHTNEGSSMLIMMIMGGGIISWLQGYIADLTSIHSSYIVGVVCFAYLAFYAVRVTQILKAQGISLDKEKLSGSGH</sequence>
<feature type="transmembrane region" description="Helical" evidence="6">
    <location>
        <begin position="12"/>
        <end position="35"/>
    </location>
</feature>
<dbReference type="OrthoDB" id="9795150at2"/>
<feature type="transmembrane region" description="Helical" evidence="6">
    <location>
        <begin position="379"/>
        <end position="401"/>
    </location>
</feature>
<dbReference type="SUPFAM" id="SSF103473">
    <property type="entry name" value="MFS general substrate transporter"/>
    <property type="match status" value="2"/>
</dbReference>
<evidence type="ECO:0000313" key="9">
    <source>
        <dbReference type="Proteomes" id="UP000187261"/>
    </source>
</evidence>
<accession>A0A1U7PZC3</accession>
<comment type="subcellular location">
    <subcellularLocation>
        <location evidence="1">Cell inner membrane</location>
        <topology evidence="1">Multi-pass membrane protein</topology>
    </subcellularLocation>
</comment>
<organism evidence="8 9">
    <name type="scientific">Epilithonimonas bovis DSM 19482</name>
    <dbReference type="NCBI Taxonomy" id="1121284"/>
    <lineage>
        <taxon>Bacteria</taxon>
        <taxon>Pseudomonadati</taxon>
        <taxon>Bacteroidota</taxon>
        <taxon>Flavobacteriia</taxon>
        <taxon>Flavobacteriales</taxon>
        <taxon>Weeksellaceae</taxon>
        <taxon>Chryseobacterium group</taxon>
        <taxon>Epilithonimonas</taxon>
    </lineage>
</organism>
<evidence type="ECO:0000256" key="3">
    <source>
        <dbReference type="ARBA" id="ARBA00022692"/>
    </source>
</evidence>
<feature type="transmembrane region" description="Helical" evidence="6">
    <location>
        <begin position="413"/>
        <end position="432"/>
    </location>
</feature>
<dbReference type="PANTHER" id="PTHR43702">
    <property type="entry name" value="L-FUCOSE-PROTON SYMPORTER"/>
    <property type="match status" value="1"/>
</dbReference>
<dbReference type="Pfam" id="PF07690">
    <property type="entry name" value="MFS_1"/>
    <property type="match status" value="1"/>
</dbReference>
<feature type="transmembrane region" description="Helical" evidence="6">
    <location>
        <begin position="236"/>
        <end position="257"/>
    </location>
</feature>
<dbReference type="Proteomes" id="UP000187261">
    <property type="component" value="Unassembled WGS sequence"/>
</dbReference>
<keyword evidence="5 6" id="KW-0472">Membrane</keyword>
<dbReference type="PROSITE" id="PS50850">
    <property type="entry name" value="MFS"/>
    <property type="match status" value="1"/>
</dbReference>
<feature type="transmembrane region" description="Helical" evidence="6">
    <location>
        <begin position="355"/>
        <end position="373"/>
    </location>
</feature>
<dbReference type="EMBL" id="FTPU01000019">
    <property type="protein sequence ID" value="SIT97251.1"/>
    <property type="molecule type" value="Genomic_DNA"/>
</dbReference>
<evidence type="ECO:0000256" key="6">
    <source>
        <dbReference type="SAM" id="Phobius"/>
    </source>
</evidence>
<feature type="transmembrane region" description="Helical" evidence="6">
    <location>
        <begin position="331"/>
        <end position="348"/>
    </location>
</feature>
<dbReference type="InterPro" id="IPR050375">
    <property type="entry name" value="MFS_TsgA-like"/>
</dbReference>
<dbReference type="AlphaFoldDB" id="A0A1U7PZC3"/>
<evidence type="ECO:0000256" key="1">
    <source>
        <dbReference type="ARBA" id="ARBA00004429"/>
    </source>
</evidence>
<dbReference type="STRING" id="1121284.SAMN05660493_01964"/>
<keyword evidence="4 6" id="KW-1133">Transmembrane helix</keyword>
<evidence type="ECO:0000256" key="5">
    <source>
        <dbReference type="ARBA" id="ARBA00023136"/>
    </source>
</evidence>
<evidence type="ECO:0000256" key="4">
    <source>
        <dbReference type="ARBA" id="ARBA00022989"/>
    </source>
</evidence>
<name>A0A1U7PZC3_9FLAO</name>
<feature type="transmembrane region" description="Helical" evidence="6">
    <location>
        <begin position="277"/>
        <end position="295"/>
    </location>
</feature>
<evidence type="ECO:0000313" key="8">
    <source>
        <dbReference type="EMBL" id="SIT97251.1"/>
    </source>
</evidence>
<keyword evidence="3 6" id="KW-0812">Transmembrane</keyword>
<feature type="transmembrane region" description="Helical" evidence="6">
    <location>
        <begin position="186"/>
        <end position="204"/>
    </location>
</feature>
<feature type="transmembrane region" description="Helical" evidence="6">
    <location>
        <begin position="155"/>
        <end position="174"/>
    </location>
</feature>
<dbReference type="RefSeq" id="WP_076783428.1">
    <property type="nucleotide sequence ID" value="NZ_FTPU01000019.1"/>
</dbReference>
<reference evidence="9" key="1">
    <citation type="submission" date="2016-10" db="EMBL/GenBank/DDBJ databases">
        <authorList>
            <person name="Varghese N."/>
            <person name="Submissions S."/>
        </authorList>
    </citation>
    <scope>NUCLEOTIDE SEQUENCE [LARGE SCALE GENOMIC DNA]</scope>
    <source>
        <strain evidence="9">DSM 19482</strain>
    </source>
</reference>
<feature type="transmembrane region" description="Helical" evidence="6">
    <location>
        <begin position="79"/>
        <end position="100"/>
    </location>
</feature>
<dbReference type="InterPro" id="IPR020846">
    <property type="entry name" value="MFS_dom"/>
</dbReference>
<feature type="transmembrane region" description="Helical" evidence="6">
    <location>
        <begin position="106"/>
        <end position="124"/>
    </location>
</feature>
<keyword evidence="2" id="KW-1003">Cell membrane</keyword>
<protein>
    <submittedName>
        <fullName evidence="8">MFS transporter, FHS family, L-fucose permease</fullName>
    </submittedName>
</protein>
<proteinExistence type="predicted"/>
<feature type="transmembrane region" description="Helical" evidence="6">
    <location>
        <begin position="438"/>
        <end position="457"/>
    </location>
</feature>
<dbReference type="InterPro" id="IPR011701">
    <property type="entry name" value="MFS"/>
</dbReference>